<dbReference type="InterPro" id="IPR002052">
    <property type="entry name" value="DNA_methylase_N6_adenine_CS"/>
</dbReference>
<dbReference type="Pfam" id="PF07669">
    <property type="entry name" value="Eco57I"/>
    <property type="match status" value="1"/>
</dbReference>
<gene>
    <name evidence="8" type="ORF">F2P45_18795</name>
</gene>
<comment type="caution">
    <text evidence="8">The sequence shown here is derived from an EMBL/GenBank/DDBJ whole genome shotgun (WGS) entry which is preliminary data.</text>
</comment>
<protein>
    <recommendedName>
        <fullName evidence="1">site-specific DNA-methyltransferase (adenine-specific)</fullName>
        <ecNumber evidence="1">2.1.1.72</ecNumber>
    </recommendedName>
</protein>
<evidence type="ECO:0000256" key="2">
    <source>
        <dbReference type="ARBA" id="ARBA00022603"/>
    </source>
</evidence>
<evidence type="ECO:0000256" key="1">
    <source>
        <dbReference type="ARBA" id="ARBA00011900"/>
    </source>
</evidence>
<accession>A0ABX0NWB2</accession>
<dbReference type="Proteomes" id="UP000609726">
    <property type="component" value="Unassembled WGS sequence"/>
</dbReference>
<feature type="region of interest" description="Disordered" evidence="6">
    <location>
        <begin position="1453"/>
        <end position="1474"/>
    </location>
</feature>
<dbReference type="Gene3D" id="1.10.10.10">
    <property type="entry name" value="Winged helix-like DNA-binding domain superfamily/Winged helix DNA-binding domain"/>
    <property type="match status" value="1"/>
</dbReference>
<sequence length="1474" mass="166125">MSAPSMHDDWLSLIEISGPFLAVPVLKEAFPQGLEELDATKRKRLRQAYEEWREALELEDPEFVELHVAWIEEVLSRGLELDEDGKGALLKRADWCAANLQASLAEPGVTLSPDYAVIDEQRANTPLLLIQSYAQEVDLNATVKQDGWAATPADRMVQLCRSLGCRLGLVTNGERWMLVDAPVGAVSTFASWYARVWSQEPITLQAFVHLLGIRRFFVDESEQLPVLFDRSLKFQDEVTDALGEQVRRAVEVLVQTLDKADQDRNRELLHDVKEPELYEAALTVMMRLVFLLSAEERGLLLMGDECYEANYALSTLRMQLRKECEEILERRWDAWSRLLATFRAVFGGIEHENLRLPALGGSLFDPDRFPFLEGRVKGSNWRTGAANPLPIDNRTVLLLLEAIQQFQGRTLSYRALDVEQIGYVYEGLLERTVKRIDEVTLELDSAKNANAPWVKLAELDSARLDGAVRLAELLQERSGSSDSRVRNDLAKAVDDNLADRLLTACQGDTKLRDRVKPYAHLLRTDPWGYPLVYPAGAFIVTTGSDRRETGTHYTPKSLTEAIVSETLTPVAYVGPAVGAARENWKLKSPAELLALKICDPAMGSGAFLVQACRWFADRLVEAWAVVETSGEVVSVDGDVRCASDVKEPLPRDTEIRIVIARRLIAERCLYGVDVNPLAVELAKLSIWLVTMAKGRPFGFLDHNLRHGDSLLGIHRLEQLTELSMNPTGKGQQRLFGQNIEIAVREAIELRSRLREIPIRDIHDVETMAHLDADARSRVKVPEYIADALIGAVFTSRGNGAPLNSILESLTVQVGQAINGDHNELSLMCQRSLVALSTDVPVDKPAHRPFHWPLEFPEVFANERGGFDAIVGNPPFLGGKRITGATGDAYRNWLVNNLADGRRGSADLVAYFFLRAWSILREGGGFGLLAVNTIAEGDTRQVGLEAMVGSGAVIHAAYPNEPWPGKAAVITSRVHVHKGVWQGERSLLGRPVSYISAFLSDREEWSPMRLKANEGKAFIGSYVLGMGFVLTSDEAQRMLDADPKNAEVIFPYINGDDLNSDCEQRPSRWAINFWDWPEERARKYEMPWQWIEDRVKPERQRRNERGDFVLRKPLPERWWHYADKRPALYHAIGHGSYFERHPEGWSANSSEAPRVLVITRVSKTLAFSFVDRNIIFSDATVVFSLSRARDFAVLQSSVHAGFAWQHASRLKSDLRYTPTDALDPFAFPPGFYDAPVGALDDLGDRLHQGRIDLMRVDRIGLTKLYNRFHIETEDDPRIEKLRAVQRALDDAVARAYGWDDLDLQHGFHEVPYLPENDRVRFTISERARVEVLRRLSELNRIRHEEEVAQGLHMNKINGAAVRKSRVQRTEDRPAWQSSFGFDTPQANEETYYKAAESHAEYNAGPTPVIVEYLRTHLGWHSKSDIIAATGVTDGQWNTAISELILTDRVKRQGERRGARYHFQPSQRDEQPKGTP</sequence>
<dbReference type="PROSITE" id="PS00092">
    <property type="entry name" value="N6_MTASE"/>
    <property type="match status" value="1"/>
</dbReference>
<feature type="compositionally biased region" description="Basic and acidic residues" evidence="6">
    <location>
        <begin position="1465"/>
        <end position="1474"/>
    </location>
</feature>
<evidence type="ECO:0000313" key="8">
    <source>
        <dbReference type="EMBL" id="NHZ91048.1"/>
    </source>
</evidence>
<dbReference type="GO" id="GO:0016757">
    <property type="term" value="F:glycosyltransferase activity"/>
    <property type="evidence" value="ECO:0007669"/>
    <property type="project" value="UniProtKB-KW"/>
</dbReference>
<dbReference type="EMBL" id="WHJH01000024">
    <property type="protein sequence ID" value="NHZ91048.1"/>
    <property type="molecule type" value="Genomic_DNA"/>
</dbReference>
<evidence type="ECO:0000256" key="3">
    <source>
        <dbReference type="ARBA" id="ARBA00022679"/>
    </source>
</evidence>
<dbReference type="InterPro" id="IPR011639">
    <property type="entry name" value="MethylTrfase_TaqI-like_dom"/>
</dbReference>
<keyword evidence="8" id="KW-0328">Glycosyltransferase</keyword>
<reference evidence="8 9" key="1">
    <citation type="submission" date="2019-10" db="EMBL/GenBank/DDBJ databases">
        <title>Taxonomy of Antarctic Massilia spp.: description of Massilia rubra sp. nov., Massilia aquatica sp. nov., Massilia mucilaginosa sp. nov., Massilia frigida sp. nov. isolated from streams, lakes and regoliths.</title>
        <authorList>
            <person name="Holochova P."/>
            <person name="Sedlacek I."/>
            <person name="Kralova S."/>
            <person name="Maslanova I."/>
            <person name="Busse H.-J."/>
            <person name="Stankova E."/>
            <person name="Vrbovska V."/>
            <person name="Kovarovic V."/>
            <person name="Bartak M."/>
            <person name="Svec P."/>
            <person name="Pantucek R."/>
        </authorList>
    </citation>
    <scope>NUCLEOTIDE SEQUENCE [LARGE SCALE GENOMIC DNA]</scope>
    <source>
        <strain evidence="8 9">CCM 8733</strain>
    </source>
</reference>
<dbReference type="InterPro" id="IPR029063">
    <property type="entry name" value="SAM-dependent_MTases_sf"/>
</dbReference>
<dbReference type="PRINTS" id="PR00507">
    <property type="entry name" value="N12N6MTFRASE"/>
</dbReference>
<feature type="domain" description="Type II methyltransferase M.TaqI-like" evidence="7">
    <location>
        <begin position="668"/>
        <end position="934"/>
    </location>
</feature>
<dbReference type="Gene3D" id="3.40.50.150">
    <property type="entry name" value="Vaccinia Virus protein VP39"/>
    <property type="match status" value="2"/>
</dbReference>
<dbReference type="EC" id="2.1.1.72" evidence="1"/>
<keyword evidence="4" id="KW-0949">S-adenosyl-L-methionine</keyword>
<evidence type="ECO:0000259" key="7">
    <source>
        <dbReference type="Pfam" id="PF07669"/>
    </source>
</evidence>
<dbReference type="RefSeq" id="WP_166878441.1">
    <property type="nucleotide sequence ID" value="NZ_WHJH01000024.1"/>
</dbReference>
<keyword evidence="9" id="KW-1185">Reference proteome</keyword>
<comment type="catalytic activity">
    <reaction evidence="5">
        <text>a 2'-deoxyadenosine in DNA + S-adenosyl-L-methionine = an N(6)-methyl-2'-deoxyadenosine in DNA + S-adenosyl-L-homocysteine + H(+)</text>
        <dbReference type="Rhea" id="RHEA:15197"/>
        <dbReference type="Rhea" id="RHEA-COMP:12418"/>
        <dbReference type="Rhea" id="RHEA-COMP:12419"/>
        <dbReference type="ChEBI" id="CHEBI:15378"/>
        <dbReference type="ChEBI" id="CHEBI:57856"/>
        <dbReference type="ChEBI" id="CHEBI:59789"/>
        <dbReference type="ChEBI" id="CHEBI:90615"/>
        <dbReference type="ChEBI" id="CHEBI:90616"/>
        <dbReference type="EC" id="2.1.1.72"/>
    </reaction>
</comment>
<evidence type="ECO:0000313" key="9">
    <source>
        <dbReference type="Proteomes" id="UP000609726"/>
    </source>
</evidence>
<dbReference type="InterPro" id="IPR036388">
    <property type="entry name" value="WH-like_DNA-bd_sf"/>
</dbReference>
<dbReference type="InterPro" id="IPR050953">
    <property type="entry name" value="N4_N6_ade-DNA_methylase"/>
</dbReference>
<dbReference type="PANTHER" id="PTHR33841">
    <property type="entry name" value="DNA METHYLTRANSFERASE YEEA-RELATED"/>
    <property type="match status" value="1"/>
</dbReference>
<organism evidence="8 9">
    <name type="scientific">Massilia mucilaginosa</name>
    <dbReference type="NCBI Taxonomy" id="2609282"/>
    <lineage>
        <taxon>Bacteria</taxon>
        <taxon>Pseudomonadati</taxon>
        <taxon>Pseudomonadota</taxon>
        <taxon>Betaproteobacteria</taxon>
        <taxon>Burkholderiales</taxon>
        <taxon>Oxalobacteraceae</taxon>
        <taxon>Telluria group</taxon>
        <taxon>Massilia</taxon>
    </lineage>
</organism>
<evidence type="ECO:0000256" key="6">
    <source>
        <dbReference type="SAM" id="MobiDB-lite"/>
    </source>
</evidence>
<evidence type="ECO:0000256" key="4">
    <source>
        <dbReference type="ARBA" id="ARBA00022691"/>
    </source>
</evidence>
<proteinExistence type="predicted"/>
<name>A0ABX0NWB2_9BURK</name>
<dbReference type="PANTHER" id="PTHR33841:SF1">
    <property type="entry name" value="DNA METHYLTRANSFERASE A"/>
    <property type="match status" value="1"/>
</dbReference>
<keyword evidence="3" id="KW-0808">Transferase</keyword>
<keyword evidence="2" id="KW-0489">Methyltransferase</keyword>
<dbReference type="SUPFAM" id="SSF53335">
    <property type="entry name" value="S-adenosyl-L-methionine-dependent methyltransferases"/>
    <property type="match status" value="1"/>
</dbReference>
<evidence type="ECO:0000256" key="5">
    <source>
        <dbReference type="ARBA" id="ARBA00047942"/>
    </source>
</evidence>